<evidence type="ECO:0000256" key="1">
    <source>
        <dbReference type="SAM" id="MobiDB-lite"/>
    </source>
</evidence>
<name>A0ABV2Y376_9ACTN</name>
<keyword evidence="2" id="KW-1133">Transmembrane helix</keyword>
<comment type="caution">
    <text evidence="3">The sequence shown here is derived from an EMBL/GenBank/DDBJ whole genome shotgun (WGS) entry which is preliminary data.</text>
</comment>
<protein>
    <submittedName>
        <fullName evidence="3">DUF6508 domain-containing protein</fullName>
    </submittedName>
</protein>
<keyword evidence="4" id="KW-1185">Reference proteome</keyword>
<proteinExistence type="predicted"/>
<dbReference type="Pfam" id="PF20118">
    <property type="entry name" value="DUF6508"/>
    <property type="match status" value="1"/>
</dbReference>
<dbReference type="EMBL" id="JBEYBN010000057">
    <property type="protein sequence ID" value="MEU2270721.1"/>
    <property type="molecule type" value="Genomic_DNA"/>
</dbReference>
<dbReference type="RefSeq" id="WP_359792166.1">
    <property type="nucleotide sequence ID" value="NZ_JBEYBN010000057.1"/>
</dbReference>
<feature type="transmembrane region" description="Helical" evidence="2">
    <location>
        <begin position="412"/>
        <end position="432"/>
    </location>
</feature>
<feature type="compositionally biased region" description="Basic and acidic residues" evidence="1">
    <location>
        <begin position="282"/>
        <end position="297"/>
    </location>
</feature>
<dbReference type="InterPro" id="IPR045425">
    <property type="entry name" value="DUF6508"/>
</dbReference>
<sequence length="434" mass="46608">MTNPVHYITVTAPDGEVIGYAWAGPGPADDDVEWITRRASSSSAYHAGMEWYGRVREARERGLTPLGVLHLLSHEPGVGPVTEAADAAAVEELARTVTPADDQRLLAQLDRDDAEAWRELAEAFDALTDEDRDVEWGGGQKSPSGAIHVPFPKYSKGVFRAVDALRGVGAVTPEHRWMDNPVPTLPAEGGLRPADAVRAATAVVRGEKFCDGTIDEALKSGLLDAVADSLRAWYTDPRAAEPAQFVDPARPADSAQPAEPARPAESVQPARPAEPAQPPSDAPHDSGRNRRLPHADLPEAPDPSLPMCRFCGGSPAADVAFRAHRGLVVLMGFRKTDGPMCMTCGLAVYRALTTHTLAWGWWSPLSLFVFAPLTLVRNVLAVRRVKALPAPGPGTLGPRYDPGVPVRRRPRAYIALIPVLWVLFMIVTGLSGGV</sequence>
<feature type="transmembrane region" description="Helical" evidence="2">
    <location>
        <begin position="359"/>
        <end position="380"/>
    </location>
</feature>
<keyword evidence="2" id="KW-0472">Membrane</keyword>
<keyword evidence="2" id="KW-0812">Transmembrane</keyword>
<organism evidence="3 4">
    <name type="scientific">Streptomyces olindensis</name>
    <dbReference type="NCBI Taxonomy" id="358823"/>
    <lineage>
        <taxon>Bacteria</taxon>
        <taxon>Bacillati</taxon>
        <taxon>Actinomycetota</taxon>
        <taxon>Actinomycetes</taxon>
        <taxon>Kitasatosporales</taxon>
        <taxon>Streptomycetaceae</taxon>
        <taxon>Streptomyces</taxon>
    </lineage>
</organism>
<dbReference type="Proteomes" id="UP001550603">
    <property type="component" value="Unassembled WGS sequence"/>
</dbReference>
<evidence type="ECO:0000256" key="2">
    <source>
        <dbReference type="SAM" id="Phobius"/>
    </source>
</evidence>
<reference evidence="3 4" key="1">
    <citation type="submission" date="2024-06" db="EMBL/GenBank/DDBJ databases">
        <title>The Natural Products Discovery Center: Release of the First 8490 Sequenced Strains for Exploring Actinobacteria Biosynthetic Diversity.</title>
        <authorList>
            <person name="Kalkreuter E."/>
            <person name="Kautsar S.A."/>
            <person name="Yang D."/>
            <person name="Bader C.D."/>
            <person name="Teijaro C.N."/>
            <person name="Fluegel L."/>
            <person name="Davis C.M."/>
            <person name="Simpson J.R."/>
            <person name="Lauterbach L."/>
            <person name="Steele A.D."/>
            <person name="Gui C."/>
            <person name="Meng S."/>
            <person name="Li G."/>
            <person name="Viehrig K."/>
            <person name="Ye F."/>
            <person name="Su P."/>
            <person name="Kiefer A.F."/>
            <person name="Nichols A."/>
            <person name="Cepeda A.J."/>
            <person name="Yan W."/>
            <person name="Fan B."/>
            <person name="Jiang Y."/>
            <person name="Adhikari A."/>
            <person name="Zheng C.-J."/>
            <person name="Schuster L."/>
            <person name="Cowan T.M."/>
            <person name="Smanski M.J."/>
            <person name="Chevrette M.G."/>
            <person name="De Carvalho L.P.S."/>
            <person name="Shen B."/>
        </authorList>
    </citation>
    <scope>NUCLEOTIDE SEQUENCE [LARGE SCALE GENOMIC DNA]</scope>
    <source>
        <strain evidence="3 4">NPDC019583</strain>
    </source>
</reference>
<evidence type="ECO:0000313" key="3">
    <source>
        <dbReference type="EMBL" id="MEU2270721.1"/>
    </source>
</evidence>
<evidence type="ECO:0000313" key="4">
    <source>
        <dbReference type="Proteomes" id="UP001550603"/>
    </source>
</evidence>
<accession>A0ABV2Y376</accession>
<gene>
    <name evidence="3" type="ORF">ABZ568_30805</name>
</gene>
<feature type="region of interest" description="Disordered" evidence="1">
    <location>
        <begin position="242"/>
        <end position="299"/>
    </location>
</feature>